<feature type="domain" description="EGF-like" evidence="4">
    <location>
        <begin position="376"/>
        <end position="416"/>
    </location>
</feature>
<gene>
    <name evidence="5" type="ORF">CYMTET_28013</name>
</gene>
<comment type="caution">
    <text evidence="5">The sequence shown here is derived from an EMBL/GenBank/DDBJ whole genome shotgun (WGS) entry which is preliminary data.</text>
</comment>
<keyword evidence="6" id="KW-1185">Reference proteome</keyword>
<evidence type="ECO:0000256" key="2">
    <source>
        <dbReference type="SAM" id="MobiDB-lite"/>
    </source>
</evidence>
<evidence type="ECO:0000313" key="5">
    <source>
        <dbReference type="EMBL" id="KAK3263165.1"/>
    </source>
</evidence>
<dbReference type="SMART" id="SM00179">
    <property type="entry name" value="EGF_CA"/>
    <property type="match status" value="3"/>
</dbReference>
<feature type="domain" description="EGF-like" evidence="4">
    <location>
        <begin position="519"/>
        <end position="568"/>
    </location>
</feature>
<evidence type="ECO:0000313" key="6">
    <source>
        <dbReference type="Proteomes" id="UP001190700"/>
    </source>
</evidence>
<proteinExistence type="predicted"/>
<dbReference type="EMBL" id="LGRX02015663">
    <property type="protein sequence ID" value="KAK3263165.1"/>
    <property type="molecule type" value="Genomic_DNA"/>
</dbReference>
<evidence type="ECO:0008006" key="7">
    <source>
        <dbReference type="Google" id="ProtNLM"/>
    </source>
</evidence>
<feature type="domain" description="EGF-like" evidence="4">
    <location>
        <begin position="285"/>
        <end position="328"/>
    </location>
</feature>
<dbReference type="PANTHER" id="PTHR10199">
    <property type="entry name" value="THROMBOSPONDIN"/>
    <property type="match status" value="1"/>
</dbReference>
<dbReference type="InterPro" id="IPR001881">
    <property type="entry name" value="EGF-like_Ca-bd_dom"/>
</dbReference>
<organism evidence="5 6">
    <name type="scientific">Cymbomonas tetramitiformis</name>
    <dbReference type="NCBI Taxonomy" id="36881"/>
    <lineage>
        <taxon>Eukaryota</taxon>
        <taxon>Viridiplantae</taxon>
        <taxon>Chlorophyta</taxon>
        <taxon>Pyramimonadophyceae</taxon>
        <taxon>Pyramimonadales</taxon>
        <taxon>Pyramimonadaceae</taxon>
        <taxon>Cymbomonas</taxon>
    </lineage>
</organism>
<feature type="domain" description="EGF-like" evidence="4">
    <location>
        <begin position="468"/>
        <end position="515"/>
    </location>
</feature>
<reference evidence="5 6" key="1">
    <citation type="journal article" date="2015" name="Genome Biol. Evol.">
        <title>Comparative Genomics of a Bacterivorous Green Alga Reveals Evolutionary Causalities and Consequences of Phago-Mixotrophic Mode of Nutrition.</title>
        <authorList>
            <person name="Burns J.A."/>
            <person name="Paasch A."/>
            <person name="Narechania A."/>
            <person name="Kim E."/>
        </authorList>
    </citation>
    <scope>NUCLEOTIDE SEQUENCE [LARGE SCALE GENOMIC DNA]</scope>
    <source>
        <strain evidence="5 6">PLY_AMNH</strain>
    </source>
</reference>
<dbReference type="Proteomes" id="UP001190700">
    <property type="component" value="Unassembled WGS sequence"/>
</dbReference>
<feature type="domain" description="EGF-like calcium-binding" evidence="3">
    <location>
        <begin position="417"/>
        <end position="465"/>
    </location>
</feature>
<feature type="domain" description="EGF-like calcium-binding" evidence="3">
    <location>
        <begin position="329"/>
        <end position="372"/>
    </location>
</feature>
<sequence>VQSTAIPTTAPTKTPTISPTTTPTSNLSSATPTAPSPTDSTLPPTLSSSSSTSTMQPSILVSPIQNLTAAPSMAPTEYAITTQMFTASFQTLVYADLVSNESLYSLFIAEYTTAVSKSAEVPVSQVRVIEVSEGSVVVKAQLNYTALDMLSGADPGKFAAIIEDSAGEGISSVIASSSFLLQYSGNVTVTENATVTRISPAVVPTAPTVTTAPTAIGPSSMEESGHGNNASQINNASQTDYASQINNVSQIHNVSQINNASTLPPSSVECPVEFVDDGVACRENPCVTQSPCDVLVECIPRLLQSGPLAAYTCGPCPAGYTGDGTICEDIDECAAETRGGCDPSVQCINTAGGWQCTPCAPHLRGSGYTRCLPRTICAIDNGGCDPLTQCLQHANGSVTCGECPAGYLGSGDAGCRDEDGCAASSAPDGLAPQCYTECRDVPAPGTGYTCAACPLDMVGDGKHCVANLCFSGNGGCDLSVPCVMDAKIGNRTCGECLAGYAPQPTGELSSGWMCVEIDGCLENPCWSSGELRQHCEDVPAPGSGRTCGECPAGYVSPEGTVYGESACVDVDECQPPGNASEAKQ</sequence>
<feature type="domain" description="EGF-like calcium-binding" evidence="3">
    <location>
        <begin position="282"/>
        <end position="328"/>
    </location>
</feature>
<dbReference type="InterPro" id="IPR000742">
    <property type="entry name" value="EGF"/>
</dbReference>
<dbReference type="AlphaFoldDB" id="A0AAE0KWM3"/>
<evidence type="ECO:0000259" key="3">
    <source>
        <dbReference type="SMART" id="SM00179"/>
    </source>
</evidence>
<name>A0AAE0KWM3_9CHLO</name>
<evidence type="ECO:0000256" key="1">
    <source>
        <dbReference type="ARBA" id="ARBA00023157"/>
    </source>
</evidence>
<evidence type="ECO:0000259" key="4">
    <source>
        <dbReference type="SMART" id="SM00181"/>
    </source>
</evidence>
<dbReference type="Gene3D" id="2.10.25.10">
    <property type="entry name" value="Laminin"/>
    <property type="match status" value="3"/>
</dbReference>
<dbReference type="SMART" id="SM00181">
    <property type="entry name" value="EGF"/>
    <property type="match status" value="6"/>
</dbReference>
<feature type="region of interest" description="Disordered" evidence="2">
    <location>
        <begin position="1"/>
        <end position="55"/>
    </location>
</feature>
<feature type="non-terminal residue" evidence="5">
    <location>
        <position position="1"/>
    </location>
</feature>
<dbReference type="PANTHER" id="PTHR10199:SF100">
    <property type="entry name" value="THROMBOSPONDIN, ISOFORM A"/>
    <property type="match status" value="1"/>
</dbReference>
<feature type="domain" description="EGF-like" evidence="4">
    <location>
        <begin position="332"/>
        <end position="372"/>
    </location>
</feature>
<feature type="domain" description="EGF-like" evidence="4">
    <location>
        <begin position="420"/>
        <end position="465"/>
    </location>
</feature>
<accession>A0AAE0KWM3</accession>
<protein>
    <recommendedName>
        <fullName evidence="7">EGF-like domain-containing protein</fullName>
    </recommendedName>
</protein>
<keyword evidence="1" id="KW-1015">Disulfide bond</keyword>
<dbReference type="GO" id="GO:0005509">
    <property type="term" value="F:calcium ion binding"/>
    <property type="evidence" value="ECO:0007669"/>
    <property type="project" value="InterPro"/>
</dbReference>